<dbReference type="PANTHER" id="PTHR30055:SF226">
    <property type="entry name" value="HTH-TYPE TRANSCRIPTIONAL REGULATOR PKSA"/>
    <property type="match status" value="1"/>
</dbReference>
<name>A0A1H1E157_9MICC</name>
<evidence type="ECO:0000313" key="4">
    <source>
        <dbReference type="EMBL" id="SDQ82491.1"/>
    </source>
</evidence>
<evidence type="ECO:0000313" key="5">
    <source>
        <dbReference type="Proteomes" id="UP000181917"/>
    </source>
</evidence>
<sequence length="233" mass="26283">MVKTMDNGSTVEQAQFRSGVASIALELFVSQGYEATSVDAIAEAAGISRSKFFRQFRSKEDVIFADHETLLEHAEVLLARKHEDPWEAVCRAAAMVFEHFAKQVETARQRYQVVNAVPALRDRELVTVFRYERLFGQYLRDAVPGLPPLDAVRFAATVISTHNFLLRELMRNERQLDVGELRAALDDVRRLYGVLPSADAGPRAEEEMVVAVFPKSLPPAELARRLQQKLQRG</sequence>
<evidence type="ECO:0000256" key="2">
    <source>
        <dbReference type="PROSITE-ProRule" id="PRU00335"/>
    </source>
</evidence>
<proteinExistence type="predicted"/>
<feature type="DNA-binding region" description="H-T-H motif" evidence="2">
    <location>
        <begin position="37"/>
        <end position="56"/>
    </location>
</feature>
<dbReference type="KEGG" id="acry:AC20117_03875"/>
<gene>
    <name evidence="4" type="ORF">SAMN04489742_2714</name>
</gene>
<dbReference type="GO" id="GO:0003700">
    <property type="term" value="F:DNA-binding transcription factor activity"/>
    <property type="evidence" value="ECO:0007669"/>
    <property type="project" value="TreeGrafter"/>
</dbReference>
<dbReference type="Pfam" id="PF00440">
    <property type="entry name" value="TetR_N"/>
    <property type="match status" value="1"/>
</dbReference>
<dbReference type="InterPro" id="IPR001647">
    <property type="entry name" value="HTH_TetR"/>
</dbReference>
<dbReference type="EMBL" id="FNKH01000002">
    <property type="protein sequence ID" value="SDQ82491.1"/>
    <property type="molecule type" value="Genomic_DNA"/>
</dbReference>
<dbReference type="PROSITE" id="PS50977">
    <property type="entry name" value="HTH_TETR_2"/>
    <property type="match status" value="1"/>
</dbReference>
<dbReference type="InterPro" id="IPR009057">
    <property type="entry name" value="Homeodomain-like_sf"/>
</dbReference>
<dbReference type="Proteomes" id="UP000181917">
    <property type="component" value="Unassembled WGS sequence"/>
</dbReference>
<reference evidence="4 5" key="1">
    <citation type="submission" date="2016-10" db="EMBL/GenBank/DDBJ databases">
        <authorList>
            <person name="de Groot N.N."/>
        </authorList>
    </citation>
    <scope>NUCLEOTIDE SEQUENCE [LARGE SCALE GENOMIC DNA]</scope>
    <source>
        <strain evidence="4 5">DSM 20117</strain>
    </source>
</reference>
<feature type="domain" description="HTH tetR-type" evidence="3">
    <location>
        <begin position="14"/>
        <end position="74"/>
    </location>
</feature>
<accession>A0A1H1E157</accession>
<evidence type="ECO:0000256" key="1">
    <source>
        <dbReference type="ARBA" id="ARBA00023125"/>
    </source>
</evidence>
<dbReference type="GO" id="GO:0000976">
    <property type="term" value="F:transcription cis-regulatory region binding"/>
    <property type="evidence" value="ECO:0007669"/>
    <property type="project" value="TreeGrafter"/>
</dbReference>
<keyword evidence="5" id="KW-1185">Reference proteome</keyword>
<dbReference type="Gene3D" id="1.10.357.10">
    <property type="entry name" value="Tetracycline Repressor, domain 2"/>
    <property type="match status" value="1"/>
</dbReference>
<dbReference type="InterPro" id="IPR050109">
    <property type="entry name" value="HTH-type_TetR-like_transc_reg"/>
</dbReference>
<dbReference type="SUPFAM" id="SSF46689">
    <property type="entry name" value="Homeodomain-like"/>
    <property type="match status" value="1"/>
</dbReference>
<evidence type="ECO:0000259" key="3">
    <source>
        <dbReference type="PROSITE" id="PS50977"/>
    </source>
</evidence>
<dbReference type="RefSeq" id="WP_074700906.1">
    <property type="nucleotide sequence ID" value="NZ_CP018863.1"/>
</dbReference>
<dbReference type="PRINTS" id="PR00455">
    <property type="entry name" value="HTHTETR"/>
</dbReference>
<keyword evidence="1 2" id="KW-0238">DNA-binding</keyword>
<dbReference type="AlphaFoldDB" id="A0A1H1E157"/>
<dbReference type="STRING" id="37928.SAMN04489742_2714"/>
<dbReference type="PANTHER" id="PTHR30055">
    <property type="entry name" value="HTH-TYPE TRANSCRIPTIONAL REGULATOR RUTR"/>
    <property type="match status" value="1"/>
</dbReference>
<protein>
    <submittedName>
        <fullName evidence="4">DNA-binding transcriptional regulator, AcrR family</fullName>
    </submittedName>
</protein>
<organism evidence="4 5">
    <name type="scientific">Crystallibacter crystallopoietes</name>
    <dbReference type="NCBI Taxonomy" id="37928"/>
    <lineage>
        <taxon>Bacteria</taxon>
        <taxon>Bacillati</taxon>
        <taxon>Actinomycetota</taxon>
        <taxon>Actinomycetes</taxon>
        <taxon>Micrococcales</taxon>
        <taxon>Micrococcaceae</taxon>
        <taxon>Crystallibacter</taxon>
    </lineage>
</organism>